<dbReference type="EMBL" id="KE346036">
    <property type="protein sequence ID" value="EXC24861.1"/>
    <property type="molecule type" value="Genomic_DNA"/>
</dbReference>
<dbReference type="Proteomes" id="UP000030645">
    <property type="component" value="Unassembled WGS sequence"/>
</dbReference>
<organism evidence="1 2">
    <name type="scientific">Morus notabilis</name>
    <dbReference type="NCBI Taxonomy" id="981085"/>
    <lineage>
        <taxon>Eukaryota</taxon>
        <taxon>Viridiplantae</taxon>
        <taxon>Streptophyta</taxon>
        <taxon>Embryophyta</taxon>
        <taxon>Tracheophyta</taxon>
        <taxon>Spermatophyta</taxon>
        <taxon>Magnoliopsida</taxon>
        <taxon>eudicotyledons</taxon>
        <taxon>Gunneridae</taxon>
        <taxon>Pentapetalae</taxon>
        <taxon>rosids</taxon>
        <taxon>fabids</taxon>
        <taxon>Rosales</taxon>
        <taxon>Moraceae</taxon>
        <taxon>Moreae</taxon>
        <taxon>Morus</taxon>
    </lineage>
</organism>
<gene>
    <name evidence="1" type="ORF">L484_013227</name>
</gene>
<evidence type="ECO:0000313" key="1">
    <source>
        <dbReference type="EMBL" id="EXC24861.1"/>
    </source>
</evidence>
<proteinExistence type="predicted"/>
<protein>
    <submittedName>
        <fullName evidence="1">Uncharacterized protein</fullName>
    </submittedName>
</protein>
<evidence type="ECO:0000313" key="2">
    <source>
        <dbReference type="Proteomes" id="UP000030645"/>
    </source>
</evidence>
<name>W9SBQ8_9ROSA</name>
<sequence>MENNMKRTLEFCSLIFIKDVVKMRVIRQTKPIYAKGKQVDTRTLNYQILYENCETTVVTKYTVR</sequence>
<accession>W9SBQ8</accession>
<dbReference type="AlphaFoldDB" id="W9SBQ8"/>
<keyword evidence="2" id="KW-1185">Reference proteome</keyword>
<reference evidence="2" key="1">
    <citation type="submission" date="2013-01" db="EMBL/GenBank/DDBJ databases">
        <title>Draft Genome Sequence of a Mulberry Tree, Morus notabilis C.K. Schneid.</title>
        <authorList>
            <person name="He N."/>
            <person name="Zhao S."/>
        </authorList>
    </citation>
    <scope>NUCLEOTIDE SEQUENCE</scope>
</reference>